<dbReference type="NCBIfam" id="NF005112">
    <property type="entry name" value="PRK06545.2-4"/>
    <property type="match status" value="1"/>
</dbReference>
<dbReference type="InterPro" id="IPR046825">
    <property type="entry name" value="PDH_C"/>
</dbReference>
<evidence type="ECO:0000259" key="10">
    <source>
        <dbReference type="PROSITE" id="PS51176"/>
    </source>
</evidence>
<evidence type="ECO:0000256" key="9">
    <source>
        <dbReference type="ARBA" id="ARBA00049260"/>
    </source>
</evidence>
<dbReference type="PANTHER" id="PTHR21363">
    <property type="entry name" value="PREPHENATE DEHYDROGENASE"/>
    <property type="match status" value="1"/>
</dbReference>
<dbReference type="Gene3D" id="1.10.3660.10">
    <property type="entry name" value="6-phosphogluconate dehydrogenase C-terminal like domain"/>
    <property type="match status" value="1"/>
</dbReference>
<evidence type="ECO:0000256" key="1">
    <source>
        <dbReference type="ARBA" id="ARBA00005067"/>
    </source>
</evidence>
<dbReference type="EMBL" id="DXDC01000101">
    <property type="protein sequence ID" value="HIY65301.1"/>
    <property type="molecule type" value="Genomic_DNA"/>
</dbReference>
<dbReference type="InterPro" id="IPR046826">
    <property type="entry name" value="PDH_N"/>
</dbReference>
<evidence type="ECO:0000256" key="6">
    <source>
        <dbReference type="ARBA" id="ARBA00023002"/>
    </source>
</evidence>
<dbReference type="GO" id="GO:0008977">
    <property type="term" value="F:prephenate dehydrogenase (NAD+) activity"/>
    <property type="evidence" value="ECO:0007669"/>
    <property type="project" value="UniProtKB-EC"/>
</dbReference>
<sequence>MPQRLQGPVRIVGTGLLGTSIGLGLTSRGVEVQLADISPSQAALAADYGAGRLAAEGDDPELIIVAVPPDVTASVVAQELAGYPRALVTDVASVKAKPLKELRELGADVSRYLGTHPMAGKEHSGALSGSGDLFLGRPWVIAGHDDITYADGSLVDDLILDLGAVPFEMSVEDHDRSVALVSHVPQLVSSLMASLLKEAPHESLRLAGGGLRDVTRVAGSDPALWVQILSANASAVSELLRQFRGELDDVIAALDQQGEEGSLRGIADSLVHGNQGVTRLPGKHGTQTRFAKLLVKVDDRPGQLARLLTDIGDAGVNMEDVRLEHAEGSQYGVAEILILPESILELEGVLDELGWQVLG</sequence>
<comment type="similarity">
    <text evidence="2">Belongs to the prephenate/arogenate dehydrogenase family.</text>
</comment>
<feature type="domain" description="Prephenate/arogenate dehydrogenase" evidence="10">
    <location>
        <begin position="7"/>
        <end position="288"/>
    </location>
</feature>
<evidence type="ECO:0000259" key="11">
    <source>
        <dbReference type="PROSITE" id="PS51671"/>
    </source>
</evidence>
<keyword evidence="8" id="KW-0028">Amino-acid biosynthesis</keyword>
<evidence type="ECO:0000256" key="5">
    <source>
        <dbReference type="ARBA" id="ARBA00022498"/>
    </source>
</evidence>
<evidence type="ECO:0000313" key="12">
    <source>
        <dbReference type="EMBL" id="HIY65301.1"/>
    </source>
</evidence>
<keyword evidence="7" id="KW-0520">NAD</keyword>
<dbReference type="SUPFAM" id="SSF51735">
    <property type="entry name" value="NAD(P)-binding Rossmann-fold domains"/>
    <property type="match status" value="1"/>
</dbReference>
<evidence type="ECO:0000256" key="4">
    <source>
        <dbReference type="ARBA" id="ARBA00016891"/>
    </source>
</evidence>
<dbReference type="InterPro" id="IPR003099">
    <property type="entry name" value="Prephen_DH"/>
</dbReference>
<protein>
    <recommendedName>
        <fullName evidence="4">Prephenate dehydrogenase</fullName>
        <ecNumber evidence="3">1.3.1.12</ecNumber>
    </recommendedName>
</protein>
<dbReference type="InterPro" id="IPR002912">
    <property type="entry name" value="ACT_dom"/>
</dbReference>
<gene>
    <name evidence="12" type="ORF">H9830_03360</name>
</gene>
<evidence type="ECO:0000256" key="8">
    <source>
        <dbReference type="ARBA" id="ARBA00023141"/>
    </source>
</evidence>
<comment type="catalytic activity">
    <reaction evidence="9">
        <text>prephenate + NAD(+) = 3-(4-hydroxyphenyl)pyruvate + CO2 + NADH</text>
        <dbReference type="Rhea" id="RHEA:13869"/>
        <dbReference type="ChEBI" id="CHEBI:16526"/>
        <dbReference type="ChEBI" id="CHEBI:29934"/>
        <dbReference type="ChEBI" id="CHEBI:36242"/>
        <dbReference type="ChEBI" id="CHEBI:57540"/>
        <dbReference type="ChEBI" id="CHEBI:57945"/>
        <dbReference type="EC" id="1.3.1.12"/>
    </reaction>
</comment>
<dbReference type="InterPro" id="IPR008927">
    <property type="entry name" value="6-PGluconate_DH-like_C_sf"/>
</dbReference>
<dbReference type="GO" id="GO:0004665">
    <property type="term" value="F:prephenate dehydrogenase (NADP+) activity"/>
    <property type="evidence" value="ECO:0007669"/>
    <property type="project" value="InterPro"/>
</dbReference>
<dbReference type="InterPro" id="IPR045865">
    <property type="entry name" value="ACT-like_dom_sf"/>
</dbReference>
<feature type="domain" description="ACT" evidence="11">
    <location>
        <begin position="292"/>
        <end position="359"/>
    </location>
</feature>
<accession>A0A9D1YTM8</accession>
<dbReference type="NCBIfam" id="NF005111">
    <property type="entry name" value="PRK06545.2-3"/>
    <property type="match status" value="1"/>
</dbReference>
<keyword evidence="8" id="KW-0057">Aromatic amino acid biosynthesis</keyword>
<keyword evidence="6 12" id="KW-0560">Oxidoreductase</keyword>
<dbReference type="Pfam" id="PF02153">
    <property type="entry name" value="PDH_N"/>
    <property type="match status" value="1"/>
</dbReference>
<evidence type="ECO:0000256" key="2">
    <source>
        <dbReference type="ARBA" id="ARBA00007964"/>
    </source>
</evidence>
<dbReference type="AlphaFoldDB" id="A0A9D1YTM8"/>
<comment type="pathway">
    <text evidence="1">Amino-acid biosynthesis; L-tyrosine biosynthesis; (4-hydroxyphenyl)pyruvate from prephenate (NAD(+) route): step 1/1.</text>
</comment>
<dbReference type="GO" id="GO:0070403">
    <property type="term" value="F:NAD+ binding"/>
    <property type="evidence" value="ECO:0007669"/>
    <property type="project" value="InterPro"/>
</dbReference>
<dbReference type="InterPro" id="IPR036291">
    <property type="entry name" value="NAD(P)-bd_dom_sf"/>
</dbReference>
<reference evidence="12" key="1">
    <citation type="journal article" date="2021" name="PeerJ">
        <title>Extensive microbial diversity within the chicken gut microbiome revealed by metagenomics and culture.</title>
        <authorList>
            <person name="Gilroy R."/>
            <person name="Ravi A."/>
            <person name="Getino M."/>
            <person name="Pursley I."/>
            <person name="Horton D.L."/>
            <person name="Alikhan N.F."/>
            <person name="Baker D."/>
            <person name="Gharbi K."/>
            <person name="Hall N."/>
            <person name="Watson M."/>
            <person name="Adriaenssens E.M."/>
            <person name="Foster-Nyarko E."/>
            <person name="Jarju S."/>
            <person name="Secka A."/>
            <person name="Antonio M."/>
            <person name="Oren A."/>
            <person name="Chaudhuri R.R."/>
            <person name="La Ragione R."/>
            <person name="Hildebrand F."/>
            <person name="Pallen M.J."/>
        </authorList>
    </citation>
    <scope>NUCLEOTIDE SEQUENCE</scope>
    <source>
        <strain evidence="12">ChiGjej1B1-98</strain>
    </source>
</reference>
<keyword evidence="5" id="KW-0827">Tyrosine biosynthesis</keyword>
<evidence type="ECO:0000313" key="13">
    <source>
        <dbReference type="Proteomes" id="UP000824005"/>
    </source>
</evidence>
<dbReference type="InterPro" id="IPR050812">
    <property type="entry name" value="Preph/Arog_dehydrog"/>
</dbReference>
<organism evidence="12 13">
    <name type="scientific">Candidatus Agrococcus pullicola</name>
    <dbReference type="NCBI Taxonomy" id="2838429"/>
    <lineage>
        <taxon>Bacteria</taxon>
        <taxon>Bacillati</taxon>
        <taxon>Actinomycetota</taxon>
        <taxon>Actinomycetes</taxon>
        <taxon>Micrococcales</taxon>
        <taxon>Microbacteriaceae</taxon>
        <taxon>Agrococcus</taxon>
    </lineage>
</organism>
<dbReference type="SUPFAM" id="SSF48179">
    <property type="entry name" value="6-phosphogluconate dehydrogenase C-terminal domain-like"/>
    <property type="match status" value="1"/>
</dbReference>
<reference evidence="12" key="2">
    <citation type="submission" date="2021-04" db="EMBL/GenBank/DDBJ databases">
        <authorList>
            <person name="Gilroy R."/>
        </authorList>
    </citation>
    <scope>NUCLEOTIDE SEQUENCE</scope>
    <source>
        <strain evidence="12">ChiGjej1B1-98</strain>
    </source>
</reference>
<dbReference type="PROSITE" id="PS51176">
    <property type="entry name" value="PDH_ADH"/>
    <property type="match status" value="1"/>
</dbReference>
<dbReference type="SUPFAM" id="SSF55021">
    <property type="entry name" value="ACT-like"/>
    <property type="match status" value="1"/>
</dbReference>
<proteinExistence type="inferred from homology"/>
<dbReference type="EC" id="1.3.1.12" evidence="3"/>
<comment type="caution">
    <text evidence="12">The sequence shown here is derived from an EMBL/GenBank/DDBJ whole genome shotgun (WGS) entry which is preliminary data.</text>
</comment>
<name>A0A9D1YTM8_9MICO</name>
<dbReference type="PANTHER" id="PTHR21363:SF0">
    <property type="entry name" value="PREPHENATE DEHYDROGENASE [NADP(+)]"/>
    <property type="match status" value="1"/>
</dbReference>
<dbReference type="PROSITE" id="PS51671">
    <property type="entry name" value="ACT"/>
    <property type="match status" value="1"/>
</dbReference>
<dbReference type="Proteomes" id="UP000824005">
    <property type="component" value="Unassembled WGS sequence"/>
</dbReference>
<dbReference type="Gene3D" id="3.40.50.720">
    <property type="entry name" value="NAD(P)-binding Rossmann-like Domain"/>
    <property type="match status" value="1"/>
</dbReference>
<dbReference type="GO" id="GO:0006571">
    <property type="term" value="P:tyrosine biosynthetic process"/>
    <property type="evidence" value="ECO:0007669"/>
    <property type="project" value="UniProtKB-KW"/>
</dbReference>
<evidence type="ECO:0000256" key="7">
    <source>
        <dbReference type="ARBA" id="ARBA00023027"/>
    </source>
</evidence>
<evidence type="ECO:0000256" key="3">
    <source>
        <dbReference type="ARBA" id="ARBA00012068"/>
    </source>
</evidence>
<dbReference type="Pfam" id="PF20463">
    <property type="entry name" value="PDH_C"/>
    <property type="match status" value="1"/>
</dbReference>